<feature type="compositionally biased region" description="Basic residues" evidence="2">
    <location>
        <begin position="624"/>
        <end position="633"/>
    </location>
</feature>
<protein>
    <submittedName>
        <fullName evidence="4">Kinetoplast-associated protein KAP</fullName>
    </submittedName>
</protein>
<sequence length="633" mass="70336">MPPNRTPIQPGVESSRSTSHPSEEEDSYQFDENNITDEEPEYEGDDYGLSPSDSASAVNERPPSRPRSGRSAARRQRISRQEAQYAPLNSPSVESPDDFGGGYYGQSFQSVPPPRGGGGGGGGGYYNGRGHTSLPGYNHASHYMTGFHAGGQMVPYNFGPNPFTPMSNHPSGASYFGAEPRPLYDVMPYQHNYYNPQQYLAPHMQQLSMAPGPAPATDVAPAKPASPAPPKEPPVDIEKIKRDAEEAARKLQEDRQKAINDQLEREAQIRKDAEESFQKRLEDARKQHEDAQKEIARAKAEADRAAVERIQAEKKAEEERSRLQAEEMKRAEEKAIREYEAKAKAEEEKKKRELEERIRIEEAAKAQVHAILKAEAEAKAAAEKKAAEDADRLKLIQEEAKLKAEIEAKAKVEAEKEAAKKAAEDEAAAKKEQEAMKKRIVDEAKAKFMEEASKNTEKGIINFKDAVGRKFNFPFALVKTWPGMEELIKQAFLHVEIIGPHVQEGHYDLTGPNGEIILPSIWEKVIQPDWNISMTMWPVEKRPPLGGPKPLFRGRGGPAMPPPPPMGPPGMEPPPDWHPDRRRHSHMPNIEIVDMGPPPKSRKPTAKKKPAGVLNFFAATSKPPPKKKASSKK</sequence>
<organism evidence="4 5">
    <name type="scientific">Ophiocordyceps camponoti-floridani</name>
    <dbReference type="NCBI Taxonomy" id="2030778"/>
    <lineage>
        <taxon>Eukaryota</taxon>
        <taxon>Fungi</taxon>
        <taxon>Dikarya</taxon>
        <taxon>Ascomycota</taxon>
        <taxon>Pezizomycotina</taxon>
        <taxon>Sordariomycetes</taxon>
        <taxon>Hypocreomycetidae</taxon>
        <taxon>Hypocreales</taxon>
        <taxon>Ophiocordycipitaceae</taxon>
        <taxon>Ophiocordyceps</taxon>
    </lineage>
</organism>
<evidence type="ECO:0000313" key="5">
    <source>
        <dbReference type="Proteomes" id="UP000562929"/>
    </source>
</evidence>
<accession>A0A8H4Q4R9</accession>
<evidence type="ECO:0000256" key="2">
    <source>
        <dbReference type="SAM" id="MobiDB-lite"/>
    </source>
</evidence>
<evidence type="ECO:0000313" key="4">
    <source>
        <dbReference type="EMBL" id="KAF4585460.1"/>
    </source>
</evidence>
<reference evidence="4 5" key="1">
    <citation type="journal article" date="2020" name="G3 (Bethesda)">
        <title>Genetic Underpinnings of Host Manipulation by Ophiocordyceps as Revealed by Comparative Transcriptomics.</title>
        <authorList>
            <person name="Will I."/>
            <person name="Das B."/>
            <person name="Trinh T."/>
            <person name="Brachmann A."/>
            <person name="Ohm R.A."/>
            <person name="de Bekker C."/>
        </authorList>
    </citation>
    <scope>NUCLEOTIDE SEQUENCE [LARGE SCALE GENOMIC DNA]</scope>
    <source>
        <strain evidence="4 5">EC05</strain>
    </source>
</reference>
<proteinExistence type="predicted"/>
<gene>
    <name evidence="4" type="ORF">GQ602_004765</name>
</gene>
<feature type="compositionally biased region" description="Basic residues" evidence="2">
    <location>
        <begin position="600"/>
        <end position="610"/>
    </location>
</feature>
<feature type="region of interest" description="Disordered" evidence="2">
    <location>
        <begin position="545"/>
        <end position="633"/>
    </location>
</feature>
<dbReference type="PANTHER" id="PTHR37538">
    <property type="entry name" value="BTB DOMAIN-CONTAINING PROTEIN"/>
    <property type="match status" value="1"/>
</dbReference>
<dbReference type="Proteomes" id="UP000562929">
    <property type="component" value="Unassembled WGS sequence"/>
</dbReference>
<dbReference type="AlphaFoldDB" id="A0A8H4Q4R9"/>
<evidence type="ECO:0000259" key="3">
    <source>
        <dbReference type="Pfam" id="PF22893"/>
    </source>
</evidence>
<dbReference type="CDD" id="cd06503">
    <property type="entry name" value="ATP-synt_Fo_b"/>
    <property type="match status" value="1"/>
</dbReference>
<keyword evidence="5" id="KW-1185">Reference proteome</keyword>
<dbReference type="InterPro" id="IPR054464">
    <property type="entry name" value="ULD_fung"/>
</dbReference>
<dbReference type="Pfam" id="PF22893">
    <property type="entry name" value="ULD_2"/>
    <property type="match status" value="1"/>
</dbReference>
<keyword evidence="1" id="KW-0175">Coiled coil</keyword>
<name>A0A8H4Q4R9_9HYPO</name>
<feature type="domain" description="Ubiquitin-like" evidence="3">
    <location>
        <begin position="457"/>
        <end position="539"/>
    </location>
</feature>
<dbReference type="PANTHER" id="PTHR37538:SF1">
    <property type="entry name" value="BTB DOMAIN-CONTAINING PROTEIN"/>
    <property type="match status" value="1"/>
</dbReference>
<feature type="compositionally biased region" description="Pro residues" evidence="2">
    <location>
        <begin position="559"/>
        <end position="576"/>
    </location>
</feature>
<comment type="caution">
    <text evidence="4">The sequence shown here is derived from an EMBL/GenBank/DDBJ whole genome shotgun (WGS) entry which is preliminary data.</text>
</comment>
<evidence type="ECO:0000256" key="1">
    <source>
        <dbReference type="SAM" id="Coils"/>
    </source>
</evidence>
<dbReference type="OrthoDB" id="3045089at2759"/>
<feature type="compositionally biased region" description="Acidic residues" evidence="2">
    <location>
        <begin position="23"/>
        <end position="46"/>
    </location>
</feature>
<feature type="region of interest" description="Disordered" evidence="2">
    <location>
        <begin position="1"/>
        <end position="124"/>
    </location>
</feature>
<feature type="coiled-coil region" evidence="1">
    <location>
        <begin position="237"/>
        <end position="439"/>
    </location>
</feature>
<feature type="region of interest" description="Disordered" evidence="2">
    <location>
        <begin position="208"/>
        <end position="236"/>
    </location>
</feature>
<dbReference type="EMBL" id="JAACLJ010000005">
    <property type="protein sequence ID" value="KAF4585460.1"/>
    <property type="molecule type" value="Genomic_DNA"/>
</dbReference>